<evidence type="ECO:0000313" key="2">
    <source>
        <dbReference type="Proteomes" id="UP000263993"/>
    </source>
</evidence>
<dbReference type="Proteomes" id="UP000263993">
    <property type="component" value="Unassembled WGS sequence"/>
</dbReference>
<name>A0A371B0F9_9BRAD</name>
<reference evidence="2" key="1">
    <citation type="submission" date="2018-08" db="EMBL/GenBank/DDBJ databases">
        <authorList>
            <person name="Kim S.-J."/>
            <person name="Jung G.-Y."/>
        </authorList>
    </citation>
    <scope>NUCLEOTIDE SEQUENCE [LARGE SCALE GENOMIC DNA]</scope>
    <source>
        <strain evidence="2">GY_H</strain>
    </source>
</reference>
<dbReference type="RefSeq" id="WP_115518948.1">
    <property type="nucleotide sequence ID" value="NZ_QRGO01000004.1"/>
</dbReference>
<dbReference type="EMBL" id="QRGO01000004">
    <property type="protein sequence ID" value="RDV01022.1"/>
    <property type="molecule type" value="Genomic_DNA"/>
</dbReference>
<protein>
    <submittedName>
        <fullName evidence="1">Uncharacterized protein</fullName>
    </submittedName>
</protein>
<proteinExistence type="predicted"/>
<dbReference type="OrthoDB" id="9847855at2"/>
<sequence>MKKPKKSKRPKRDAVSPFRDKIWDLFRSHAEGLDGADVVLALRQAGEEIWAVGIDDVYSAMPHQDDEPLGNAFDITWLTVVCIKLQEIKEGKRPTTRIRGPKAA</sequence>
<evidence type="ECO:0000313" key="1">
    <source>
        <dbReference type="EMBL" id="RDV01022.1"/>
    </source>
</evidence>
<dbReference type="AlphaFoldDB" id="A0A371B0F9"/>
<gene>
    <name evidence="1" type="ORF">DXH78_19490</name>
</gene>
<keyword evidence="2" id="KW-1185">Reference proteome</keyword>
<accession>A0A371B0F9</accession>
<organism evidence="1 2">
    <name type="scientific">Undibacter mobilis</name>
    <dbReference type="NCBI Taxonomy" id="2292256"/>
    <lineage>
        <taxon>Bacteria</taxon>
        <taxon>Pseudomonadati</taxon>
        <taxon>Pseudomonadota</taxon>
        <taxon>Alphaproteobacteria</taxon>
        <taxon>Hyphomicrobiales</taxon>
        <taxon>Nitrobacteraceae</taxon>
        <taxon>Undibacter</taxon>
    </lineage>
</organism>
<comment type="caution">
    <text evidence="1">The sequence shown here is derived from an EMBL/GenBank/DDBJ whole genome shotgun (WGS) entry which is preliminary data.</text>
</comment>